<evidence type="ECO:0000313" key="2">
    <source>
        <dbReference type="Proteomes" id="UP000009027"/>
    </source>
</evidence>
<evidence type="ECO:0000313" key="1">
    <source>
        <dbReference type="EMBL" id="CCD19252.1"/>
    </source>
</evidence>
<organism evidence="1 2">
    <name type="scientific">Trypanosoma vivax (strain Y486)</name>
    <dbReference type="NCBI Taxonomy" id="1055687"/>
    <lineage>
        <taxon>Eukaryota</taxon>
        <taxon>Discoba</taxon>
        <taxon>Euglenozoa</taxon>
        <taxon>Kinetoplastea</taxon>
        <taxon>Metakinetoplastina</taxon>
        <taxon>Trypanosomatida</taxon>
        <taxon>Trypanosomatidae</taxon>
        <taxon>Trypanosoma</taxon>
        <taxon>Duttonella</taxon>
    </lineage>
</organism>
<proteinExistence type="predicted"/>
<reference evidence="1 2" key="1">
    <citation type="journal article" date="2012" name="Proc. Natl. Acad. Sci. U.S.A.">
        <title>Antigenic diversity is generated by distinct evolutionary mechanisms in African trypanosome species.</title>
        <authorList>
            <person name="Jackson A.P."/>
            <person name="Berry A."/>
            <person name="Aslett M."/>
            <person name="Allison H.C."/>
            <person name="Burton P."/>
            <person name="Vavrova-Anderson J."/>
            <person name="Brown R."/>
            <person name="Browne H."/>
            <person name="Corton N."/>
            <person name="Hauser H."/>
            <person name="Gamble J."/>
            <person name="Gilderthorp R."/>
            <person name="Marcello L."/>
            <person name="McQuillan J."/>
            <person name="Otto T.D."/>
            <person name="Quail M.A."/>
            <person name="Sanders M.J."/>
            <person name="van Tonder A."/>
            <person name="Ginger M.L."/>
            <person name="Field M.C."/>
            <person name="Barry J.D."/>
            <person name="Hertz-Fowler C."/>
            <person name="Berriman M."/>
        </authorList>
    </citation>
    <scope>NUCLEOTIDE SEQUENCE</scope>
    <source>
        <strain evidence="1 2">Y486</strain>
    </source>
</reference>
<gene>
    <name evidence="1" type="ORF">TvY486_0019420</name>
</gene>
<name>F9WNY0_TRYVY</name>
<dbReference type="AlphaFoldDB" id="F9WNY0"/>
<dbReference type="Proteomes" id="UP000009027">
    <property type="component" value="Unassembled WGS sequence"/>
</dbReference>
<dbReference type="VEuPathDB" id="TriTrypDB:TvY486_0019420"/>
<sequence length="329" mass="35570">MTAWERPGALGARAAENISRPYGVTADSIKWGALVHAAWEAHGRTGAAAQQSAAPGALGRHLELREVVVPRVEGARGMVKLPWPPPKAAGKDKAARPLSNGHSVLGRVRTARAAAEEEQRRLPLQKAGVGTLSLRWATRRLNSKALRRFSAVWRDALQSPEPRSPKRGPELRISAQLLGLCRGPVPLLKRAERCEGFGEPFAVVEEATGLRGASLHGRRAKTTATIAKLRRRCRMCRIVWVLSFGEVAAVFDLKASFFRVGLPKESRASFRCRAEAGGFVELTRPPMGYKCGPEVLHAVARVVGDPPAGSGEVGPYGNPECEAVWRRAG</sequence>
<accession>F9WNY0</accession>
<protein>
    <submittedName>
        <fullName evidence="1">Uncharacterized protein</fullName>
    </submittedName>
</protein>
<keyword evidence="2" id="KW-1185">Reference proteome</keyword>
<dbReference type="EMBL" id="CAEX01003017">
    <property type="protein sequence ID" value="CCD19252.1"/>
    <property type="molecule type" value="Genomic_DNA"/>
</dbReference>